<dbReference type="Pfam" id="PF02009">
    <property type="entry name" value="RIFIN"/>
    <property type="match status" value="1"/>
</dbReference>
<feature type="chain" id="PRO_5004894848" evidence="2">
    <location>
        <begin position="20"/>
        <end position="382"/>
    </location>
</feature>
<reference evidence="3 4" key="1">
    <citation type="submission" date="2013-02" db="EMBL/GenBank/DDBJ databases">
        <title>The Genome Sequence of Plasmodium falciparum UGT5.1.</title>
        <authorList>
            <consortium name="The Broad Institute Genome Sequencing Platform"/>
            <consortium name="The Broad Institute Genome Sequencing Center for Infectious Disease"/>
            <person name="Neafsey D."/>
            <person name="Cheeseman I."/>
            <person name="Volkman S."/>
            <person name="Adams J."/>
            <person name="Walker B."/>
            <person name="Young S.K."/>
            <person name="Zeng Q."/>
            <person name="Gargeya S."/>
            <person name="Fitzgerald M."/>
            <person name="Haas B."/>
            <person name="Abouelleil A."/>
            <person name="Alvarado L."/>
            <person name="Arachchi H.M."/>
            <person name="Berlin A.M."/>
            <person name="Chapman S.B."/>
            <person name="Dewar J."/>
            <person name="Goldberg J."/>
            <person name="Griggs A."/>
            <person name="Gujja S."/>
            <person name="Hansen M."/>
            <person name="Howarth C."/>
            <person name="Imamovic A."/>
            <person name="Larimer J."/>
            <person name="McCowan C."/>
            <person name="Murphy C."/>
            <person name="Neiman D."/>
            <person name="Pearson M."/>
            <person name="Priest M."/>
            <person name="Roberts A."/>
            <person name="Saif S."/>
            <person name="Shea T."/>
            <person name="Sisk P."/>
            <person name="Sykes S."/>
            <person name="Wortman J."/>
            <person name="Nusbaum C."/>
            <person name="Birren B."/>
        </authorList>
    </citation>
    <scope>NUCLEOTIDE SEQUENCE [LARGE SCALE GENOMIC DNA]</scope>
    <source>
        <strain evidence="3 4">UGT5.1</strain>
    </source>
</reference>
<keyword evidence="2" id="KW-0732">Signal</keyword>
<proteinExistence type="predicted"/>
<keyword evidence="1" id="KW-1133">Transmembrane helix</keyword>
<sequence>MKFHYFNILLLNIPLNILIFSSHVYDKKNACNSTTPHVPKTKTTKIPTIRLLCECELYAPPNNDYPEMKALMQNFDLQTLQRFQEYNDRMIKNRQKCKEQCDKDIQKIILKDKIEKQMVEKLTTLETKINTDDIPTCICEKSLADKMEKTCLKCAQNLGGIVAPSSGVLGGITELGISFWKPAALAAAKDAAIAEGLAAGKAAGDIAGAAEVIAGLNKVFFINHIGNTPLKSLFTAKTYTNVLNYPRIIHEQYRGLCAIGGANNNHPMCNIANTLKFYAVPGQAHVPEKLIIEGKLNEILAKAQGVANARASEVAASETAIIETAKKGAIETSCMGYQTTIIASIVAILVIVLVMVTIYLILHYRRKQKMKKKLQYIKLLKE</sequence>
<keyword evidence="1" id="KW-0472">Membrane</keyword>
<dbReference type="CDD" id="cd12087">
    <property type="entry name" value="TM_EGFR-like"/>
    <property type="match status" value="1"/>
</dbReference>
<evidence type="ECO:0000256" key="2">
    <source>
        <dbReference type="SAM" id="SignalP"/>
    </source>
</evidence>
<dbReference type="Proteomes" id="UP000030697">
    <property type="component" value="Unassembled WGS sequence"/>
</dbReference>
<dbReference type="NCBIfam" id="TIGR01477">
    <property type="entry name" value="RIFIN"/>
    <property type="match status" value="1"/>
</dbReference>
<evidence type="ECO:0000256" key="1">
    <source>
        <dbReference type="SAM" id="Phobius"/>
    </source>
</evidence>
<dbReference type="OrthoDB" id="10497662at2759"/>
<evidence type="ECO:0000313" key="4">
    <source>
        <dbReference type="Proteomes" id="UP000030697"/>
    </source>
</evidence>
<name>W7JRE9_PLAFA</name>
<dbReference type="EMBL" id="KE124486">
    <property type="protein sequence ID" value="EWC77618.1"/>
    <property type="molecule type" value="Genomic_DNA"/>
</dbReference>
<organism evidence="3 4">
    <name type="scientific">Plasmodium falciparum UGT5.1</name>
    <dbReference type="NCBI Taxonomy" id="1237627"/>
    <lineage>
        <taxon>Eukaryota</taxon>
        <taxon>Sar</taxon>
        <taxon>Alveolata</taxon>
        <taxon>Apicomplexa</taxon>
        <taxon>Aconoidasida</taxon>
        <taxon>Haemosporida</taxon>
        <taxon>Plasmodiidae</taxon>
        <taxon>Plasmodium</taxon>
        <taxon>Plasmodium (Laverania)</taxon>
    </lineage>
</organism>
<dbReference type="InterPro" id="IPR006373">
    <property type="entry name" value="VSA_Rifin"/>
</dbReference>
<protein>
    <submittedName>
        <fullName evidence="3">Surface antigen</fullName>
    </submittedName>
</protein>
<feature type="transmembrane region" description="Helical" evidence="1">
    <location>
        <begin position="341"/>
        <end position="362"/>
    </location>
</feature>
<evidence type="ECO:0000313" key="3">
    <source>
        <dbReference type="EMBL" id="EWC77618.1"/>
    </source>
</evidence>
<dbReference type="AlphaFoldDB" id="W7JRE9"/>
<feature type="signal peptide" evidence="2">
    <location>
        <begin position="1"/>
        <end position="19"/>
    </location>
</feature>
<accession>W7JRE9</accession>
<gene>
    <name evidence="3" type="ORF">C923_01694</name>
</gene>
<keyword evidence="1" id="KW-0812">Transmembrane</keyword>